<organism evidence="2 3">
    <name type="scientific">Bremerella alba</name>
    <dbReference type="NCBI Taxonomy" id="980252"/>
    <lineage>
        <taxon>Bacteria</taxon>
        <taxon>Pseudomonadati</taxon>
        <taxon>Planctomycetota</taxon>
        <taxon>Planctomycetia</taxon>
        <taxon>Pirellulales</taxon>
        <taxon>Pirellulaceae</taxon>
        <taxon>Bremerella</taxon>
    </lineage>
</organism>
<feature type="transmembrane region" description="Helical" evidence="1">
    <location>
        <begin position="473"/>
        <end position="496"/>
    </location>
</feature>
<dbReference type="RefSeq" id="WP_207397230.1">
    <property type="nucleotide sequence ID" value="NZ_JABRWO010000008.1"/>
</dbReference>
<reference evidence="2 3" key="1">
    <citation type="submission" date="2020-05" db="EMBL/GenBank/DDBJ databases">
        <title>Bremerella alba sp. nov., a novel planctomycete isolated from the surface of the macroalga Fucus spiralis.</title>
        <authorList>
            <person name="Godinho O."/>
            <person name="Botelho R."/>
            <person name="Albuquerque L."/>
            <person name="Wiegand S."/>
            <person name="Da Costa M.S."/>
            <person name="Lobo-Da-Cunha A."/>
            <person name="Jogler C."/>
            <person name="Lage O.M."/>
        </authorList>
    </citation>
    <scope>NUCLEOTIDE SEQUENCE [LARGE SCALE GENOMIC DNA]</scope>
    <source>
        <strain evidence="2 3">FF15</strain>
    </source>
</reference>
<feature type="transmembrane region" description="Helical" evidence="1">
    <location>
        <begin position="350"/>
        <end position="370"/>
    </location>
</feature>
<feature type="transmembrane region" description="Helical" evidence="1">
    <location>
        <begin position="443"/>
        <end position="461"/>
    </location>
</feature>
<dbReference type="Proteomes" id="UP000551616">
    <property type="component" value="Unassembled WGS sequence"/>
</dbReference>
<keyword evidence="1" id="KW-1133">Transmembrane helix</keyword>
<dbReference type="PANTHER" id="PTHR38454">
    <property type="entry name" value="INTEGRAL MEMBRANE PROTEIN-RELATED"/>
    <property type="match status" value="1"/>
</dbReference>
<dbReference type="InterPro" id="IPR018580">
    <property type="entry name" value="Uncharacterised_YfhO"/>
</dbReference>
<dbReference type="PANTHER" id="PTHR38454:SF1">
    <property type="entry name" value="INTEGRAL MEMBRANE PROTEIN"/>
    <property type="match status" value="1"/>
</dbReference>
<evidence type="ECO:0000313" key="3">
    <source>
        <dbReference type="Proteomes" id="UP000551616"/>
    </source>
</evidence>
<comment type="caution">
    <text evidence="2">The sequence shown here is derived from an EMBL/GenBank/DDBJ whole genome shotgun (WGS) entry which is preliminary data.</text>
</comment>
<name>A0A7V9A804_9BACT</name>
<feature type="transmembrane region" description="Helical" evidence="1">
    <location>
        <begin position="516"/>
        <end position="538"/>
    </location>
</feature>
<gene>
    <name evidence="2" type="ORF">HOV93_29780</name>
</gene>
<keyword evidence="1" id="KW-0472">Membrane</keyword>
<sequence>MNENSASSPVRPDSLHRLQSCVGIWLPFLFLATFFFGNAFAKNEQFLFRDAAHFYYPLFHEVTRQWKAGEVPLWSPFDGIGMPLAADATPSVFYPGKLLLLTPLGFNFGMRLVVVLHFALAYGGMFWAARIWRCSVFAALLAAITYAFGGPVLSYHANIIFLVGASWLPFALANGWLIARRPALLPGLGLALSLTMMILGGDPQLAFHTMMMLALAAVLFVQPWRRPPSWRRWFTWRTYRMGALVGCAMLAAGLSAIQILPTSEWASRSLRATADQPRNVYELAQGVGPQGDDRLTALLGNPKPNTHALHSYDFSIGPWNWPNTFIANFSGKMYPLNERWVRAIPAEGRIWFVSLFIGTLTVFLAGYAIWNRPSRRVDRWLVAIGLFGLIASLGWYGLGWLILEVGYGFGWEGKNLPVGSPFGGLYWLLNVLVPKYAQFRYPAKWWIFFAFAVSLLAARGLDQLCISQRLFGWTAMVALVFLIAGGSVLLSASWLGSMLPISPNDNLFGPLDPSAGISQMALGLVSAGVALAVGVLGLYFLPRRLAFMLVLLVAATELAIGNGWVAPTASQDLWQSNGFDLTSQPLQSLDFRPTNYFDRRDNLYPPEFAEKGSADRMIAGLKIDRKNNFPRFHLLDTVRFVPSVVSITPRDHETIWTLARSDQPLMNFLRDMHGVGWQPTNGPWPAAWWQADIDWHSPIDPLPPNEHLQETKQLLESLKKSDRLRLLKSPDWGQSPLTYKWDSTNRFPVILEAAPADRPSLPTAPPAAIVSTKLDRTRAGQMTLHLSSSQPGWAIFREYFDPGWQCTITDGRGKVRSGVSIFRANRILMAVPIKAGDTKVTLTYWPQSFVIGAVLSGFSWLAVVVLLVAKLGFAISKRR</sequence>
<feature type="transmembrane region" description="Helical" evidence="1">
    <location>
        <begin position="183"/>
        <end position="199"/>
    </location>
</feature>
<protein>
    <recommendedName>
        <fullName evidence="4">Bacterial membrane protein YfhO</fullName>
    </recommendedName>
</protein>
<keyword evidence="3" id="KW-1185">Reference proteome</keyword>
<feature type="transmembrane region" description="Helical" evidence="1">
    <location>
        <begin position="98"/>
        <end position="119"/>
    </location>
</feature>
<feature type="transmembrane region" description="Helical" evidence="1">
    <location>
        <begin position="205"/>
        <end position="221"/>
    </location>
</feature>
<evidence type="ECO:0000256" key="1">
    <source>
        <dbReference type="SAM" id="Phobius"/>
    </source>
</evidence>
<feature type="transmembrane region" description="Helical" evidence="1">
    <location>
        <begin position="131"/>
        <end position="149"/>
    </location>
</feature>
<evidence type="ECO:0008006" key="4">
    <source>
        <dbReference type="Google" id="ProtNLM"/>
    </source>
</evidence>
<evidence type="ECO:0000313" key="2">
    <source>
        <dbReference type="EMBL" id="MBA2115793.1"/>
    </source>
</evidence>
<feature type="transmembrane region" description="Helical" evidence="1">
    <location>
        <begin position="155"/>
        <end position="176"/>
    </location>
</feature>
<keyword evidence="1" id="KW-0812">Transmembrane</keyword>
<feature type="transmembrane region" description="Helical" evidence="1">
    <location>
        <begin position="241"/>
        <end position="260"/>
    </location>
</feature>
<proteinExistence type="predicted"/>
<feature type="transmembrane region" description="Helical" evidence="1">
    <location>
        <begin position="545"/>
        <end position="565"/>
    </location>
</feature>
<feature type="transmembrane region" description="Helical" evidence="1">
    <location>
        <begin position="849"/>
        <end position="869"/>
    </location>
</feature>
<dbReference type="AlphaFoldDB" id="A0A7V9A804"/>
<feature type="transmembrane region" description="Helical" evidence="1">
    <location>
        <begin position="382"/>
        <end position="403"/>
    </location>
</feature>
<dbReference type="EMBL" id="JABRWO010000008">
    <property type="protein sequence ID" value="MBA2115793.1"/>
    <property type="molecule type" value="Genomic_DNA"/>
</dbReference>
<accession>A0A7V9A804</accession>
<feature type="transmembrane region" description="Helical" evidence="1">
    <location>
        <begin position="21"/>
        <end position="41"/>
    </location>
</feature>